<dbReference type="NCBIfam" id="TIGR00231">
    <property type="entry name" value="small_GTP"/>
    <property type="match status" value="1"/>
</dbReference>
<dbReference type="PROSITE" id="PS51420">
    <property type="entry name" value="RHO"/>
    <property type="match status" value="1"/>
</dbReference>
<dbReference type="GO" id="GO:0035099">
    <property type="term" value="P:hemocyte migration"/>
    <property type="evidence" value="ECO:0007669"/>
    <property type="project" value="UniProtKB-ARBA"/>
</dbReference>
<accession>A0A6P6XRV8</accession>
<evidence type="ECO:0000256" key="2">
    <source>
        <dbReference type="ARBA" id="ARBA00023134"/>
    </source>
</evidence>
<name>A0A6P6XRV8_DERPT</name>
<protein>
    <submittedName>
        <fullName evidence="5">GTP-binding protein RHO5-like</fullName>
    </submittedName>
</protein>
<dbReference type="GO" id="GO:0035006">
    <property type="term" value="P:melanization defense response"/>
    <property type="evidence" value="ECO:0007669"/>
    <property type="project" value="UniProtKB-ARBA"/>
</dbReference>
<dbReference type="GO" id="GO:0003006">
    <property type="term" value="P:developmental process involved in reproduction"/>
    <property type="evidence" value="ECO:0007669"/>
    <property type="project" value="UniProtKB-ARBA"/>
</dbReference>
<dbReference type="AlphaFoldDB" id="A0A6P6XRV8"/>
<dbReference type="SMART" id="SM00174">
    <property type="entry name" value="RHO"/>
    <property type="match status" value="1"/>
</dbReference>
<evidence type="ECO:0000313" key="4">
    <source>
        <dbReference type="Proteomes" id="UP000515146"/>
    </source>
</evidence>
<dbReference type="RefSeq" id="XP_027195538.1">
    <property type="nucleotide sequence ID" value="XM_027339737.1"/>
</dbReference>
<gene>
    <name evidence="5" type="primary">LOC113790116</name>
</gene>
<evidence type="ECO:0000313" key="5">
    <source>
        <dbReference type="RefSeq" id="XP_027195538.1"/>
    </source>
</evidence>
<dbReference type="KEGG" id="dpte:113790116"/>
<keyword evidence="2" id="KW-0342">GTP-binding</keyword>
<dbReference type="InterPro" id="IPR001806">
    <property type="entry name" value="Small_GTPase"/>
</dbReference>
<dbReference type="InParanoid" id="A0A6P6XRV8"/>
<dbReference type="GO" id="GO:0022412">
    <property type="term" value="P:cellular process involved in reproduction in multicellular organism"/>
    <property type="evidence" value="ECO:0007669"/>
    <property type="project" value="UniProtKB-ARBA"/>
</dbReference>
<dbReference type="GO" id="GO:0005525">
    <property type="term" value="F:GTP binding"/>
    <property type="evidence" value="ECO:0007669"/>
    <property type="project" value="UniProtKB-KW"/>
</dbReference>
<organism evidence="4 5">
    <name type="scientific">Dermatophagoides pteronyssinus</name>
    <name type="common">European house dust mite</name>
    <dbReference type="NCBI Taxonomy" id="6956"/>
    <lineage>
        <taxon>Eukaryota</taxon>
        <taxon>Metazoa</taxon>
        <taxon>Ecdysozoa</taxon>
        <taxon>Arthropoda</taxon>
        <taxon>Chelicerata</taxon>
        <taxon>Arachnida</taxon>
        <taxon>Acari</taxon>
        <taxon>Acariformes</taxon>
        <taxon>Sarcoptiformes</taxon>
        <taxon>Astigmata</taxon>
        <taxon>Psoroptidia</taxon>
        <taxon>Analgoidea</taxon>
        <taxon>Pyroglyphidae</taxon>
        <taxon>Dermatophagoidinae</taxon>
        <taxon>Dermatophagoides</taxon>
    </lineage>
</organism>
<feature type="region of interest" description="Disordered" evidence="3">
    <location>
        <begin position="310"/>
        <end position="364"/>
    </location>
</feature>
<dbReference type="PROSITE" id="PS51421">
    <property type="entry name" value="RAS"/>
    <property type="match status" value="1"/>
</dbReference>
<evidence type="ECO:0000256" key="3">
    <source>
        <dbReference type="SAM" id="MobiDB-lite"/>
    </source>
</evidence>
<dbReference type="PROSITE" id="PS51419">
    <property type="entry name" value="RAB"/>
    <property type="match status" value="1"/>
</dbReference>
<reference evidence="5" key="1">
    <citation type="submission" date="2025-08" db="UniProtKB">
        <authorList>
            <consortium name="RefSeq"/>
        </authorList>
    </citation>
    <scope>IDENTIFICATION</scope>
    <source>
        <strain evidence="5">Airmid</strain>
    </source>
</reference>
<dbReference type="GO" id="GO:0003924">
    <property type="term" value="F:GTPase activity"/>
    <property type="evidence" value="ECO:0007669"/>
    <property type="project" value="InterPro"/>
</dbReference>
<keyword evidence="4" id="KW-1185">Reference proteome</keyword>
<dbReference type="Proteomes" id="UP000515146">
    <property type="component" value="Unplaced"/>
</dbReference>
<sequence>MIPDSLSLSSSLSSSTNQQQQQQHYHYQHQHSIKIVLVGDVRVGKTSLIQRFIANQLPGIYIPTGFDKYTATFEIGGHHFHTNIWDTSGSPLYDTVRPLVYDETNIFLICFNLGDWYSLDNVVKKWYPEIRKYSKKSNIPIILIGCQNDQLFIDADHRHQQQDQYHVYESSYNQQENLQTPAAATTTLINDCKRKIVYTEEAIEISRKIGAITYVETSSYNPISVREAFEVATLIAHGKLLTFNNGQSVNGQSGQNGHPHHQNNLRSMMMLMMMMKSPKTTIVDQQQSPTSPMSSSSFYGLKNFISSSSTSTIPSPTNSCCSNSDDLLSNSESSNGSTSVAAVTNNGHSNKLKTSISSTHLQRNRRSLFKLRKCKSKQDLYQQQQQQHSNQQQQNRGFISMMLMKSSKRNNSNNNNNIGAG</sequence>
<dbReference type="GO" id="GO:0001667">
    <property type="term" value="P:ameboidal-type cell migration"/>
    <property type="evidence" value="ECO:0007669"/>
    <property type="project" value="UniProtKB-ARBA"/>
</dbReference>
<dbReference type="SMART" id="SM00173">
    <property type="entry name" value="RAS"/>
    <property type="match status" value="1"/>
</dbReference>
<proteinExistence type="predicted"/>
<dbReference type="OrthoDB" id="8830751at2759"/>
<dbReference type="InterPro" id="IPR005225">
    <property type="entry name" value="Small_GTP-bd"/>
</dbReference>
<dbReference type="InterPro" id="IPR003578">
    <property type="entry name" value="Small_GTPase_Rho"/>
</dbReference>
<dbReference type="SUPFAM" id="SSF52540">
    <property type="entry name" value="P-loop containing nucleoside triphosphate hydrolases"/>
    <property type="match status" value="1"/>
</dbReference>
<dbReference type="Pfam" id="PF00071">
    <property type="entry name" value="Ras"/>
    <property type="match status" value="1"/>
</dbReference>
<feature type="compositionally biased region" description="Polar residues" evidence="3">
    <location>
        <begin position="340"/>
        <end position="361"/>
    </location>
</feature>
<dbReference type="PRINTS" id="PR00449">
    <property type="entry name" value="RASTRNSFRMNG"/>
</dbReference>
<dbReference type="SMART" id="SM00175">
    <property type="entry name" value="RAB"/>
    <property type="match status" value="1"/>
</dbReference>
<dbReference type="InterPro" id="IPR027417">
    <property type="entry name" value="P-loop_NTPase"/>
</dbReference>
<dbReference type="Gene3D" id="3.40.50.300">
    <property type="entry name" value="P-loop containing nucleotide triphosphate hydrolases"/>
    <property type="match status" value="1"/>
</dbReference>
<keyword evidence="1" id="KW-0547">Nucleotide-binding</keyword>
<dbReference type="GO" id="GO:0007264">
    <property type="term" value="P:small GTPase-mediated signal transduction"/>
    <property type="evidence" value="ECO:0007669"/>
    <property type="project" value="InterPro"/>
</dbReference>
<dbReference type="PANTHER" id="PTHR24072">
    <property type="entry name" value="RHO FAMILY GTPASE"/>
    <property type="match status" value="1"/>
</dbReference>
<evidence type="ECO:0000256" key="1">
    <source>
        <dbReference type="ARBA" id="ARBA00022741"/>
    </source>
</evidence>
<dbReference type="OMA" id="LIGCQND"/>
<feature type="compositionally biased region" description="Low complexity" evidence="3">
    <location>
        <begin position="310"/>
        <end position="339"/>
    </location>
</feature>